<feature type="non-terminal residue" evidence="1">
    <location>
        <position position="1"/>
    </location>
</feature>
<name>X1NXK4_9ZZZZ</name>
<dbReference type="AlphaFoldDB" id="X1NXK4"/>
<dbReference type="EMBL" id="BARV01016872">
    <property type="protein sequence ID" value="GAI31485.1"/>
    <property type="molecule type" value="Genomic_DNA"/>
</dbReference>
<gene>
    <name evidence="1" type="ORF">S06H3_28858</name>
</gene>
<accession>X1NXK4</accession>
<protein>
    <submittedName>
        <fullName evidence="1">Uncharacterized protein</fullName>
    </submittedName>
</protein>
<proteinExistence type="predicted"/>
<organism evidence="1">
    <name type="scientific">marine sediment metagenome</name>
    <dbReference type="NCBI Taxonomy" id="412755"/>
    <lineage>
        <taxon>unclassified sequences</taxon>
        <taxon>metagenomes</taxon>
        <taxon>ecological metagenomes</taxon>
    </lineage>
</organism>
<comment type="caution">
    <text evidence="1">The sequence shown here is derived from an EMBL/GenBank/DDBJ whole genome shotgun (WGS) entry which is preliminary data.</text>
</comment>
<feature type="non-terminal residue" evidence="1">
    <location>
        <position position="285"/>
    </location>
</feature>
<sequence>GKIDENLTQQCGTSDIGACKFGVQTCQRGNWGKCVGAVNPADEICDGMDNDCDGQIDKGDVGCSSCQYCKDGKCTARPDGYNDCDVGCQRCVNGSCEDYNAACPDCQYCKSDICHNNCQGTDTDCGCESCTNCNSLDDWFDLGSSFSCCDGNKACTCQNQEFRDYFCSEASCGYSITNTKIDKNNCTECGSSKYCSNGFCQTQSTPITEETYSYHDYYPIILSLSDNKGNIFKRSYYNNYEGLHNIWQKPTLSVGDEIHLKVEASDPRGRKISYWWSSNSYHFRE</sequence>
<reference evidence="1" key="1">
    <citation type="journal article" date="2014" name="Front. Microbiol.">
        <title>High frequency of phylogenetically diverse reductive dehalogenase-homologous genes in deep subseafloor sedimentary metagenomes.</title>
        <authorList>
            <person name="Kawai M."/>
            <person name="Futagami T."/>
            <person name="Toyoda A."/>
            <person name="Takaki Y."/>
            <person name="Nishi S."/>
            <person name="Hori S."/>
            <person name="Arai W."/>
            <person name="Tsubouchi T."/>
            <person name="Morono Y."/>
            <person name="Uchiyama I."/>
            <person name="Ito T."/>
            <person name="Fujiyama A."/>
            <person name="Inagaki F."/>
            <person name="Takami H."/>
        </authorList>
    </citation>
    <scope>NUCLEOTIDE SEQUENCE</scope>
    <source>
        <strain evidence="1">Expedition CK06-06</strain>
    </source>
</reference>
<evidence type="ECO:0000313" key="1">
    <source>
        <dbReference type="EMBL" id="GAI31485.1"/>
    </source>
</evidence>